<reference evidence="2 3" key="1">
    <citation type="submission" date="2015-05" db="EMBL/GenBank/DDBJ databases">
        <title>Genome sequencing and analysis of members of genus Stenotrophomonas.</title>
        <authorList>
            <person name="Patil P.P."/>
            <person name="Midha S."/>
            <person name="Patil P.B."/>
        </authorList>
    </citation>
    <scope>NUCLEOTIDE SEQUENCE [LARGE SCALE GENOMIC DNA]</scope>
    <source>
        <strain evidence="2 3">DSM 18941</strain>
    </source>
</reference>
<evidence type="ECO:0000256" key="1">
    <source>
        <dbReference type="SAM" id="MobiDB-lite"/>
    </source>
</evidence>
<dbReference type="AlphaFoldDB" id="A0A0R0CN32"/>
<comment type="caution">
    <text evidence="2">The sequence shown here is derived from an EMBL/GenBank/DDBJ whole genome shotgun (WGS) entry which is preliminary data.</text>
</comment>
<evidence type="ECO:0000313" key="3">
    <source>
        <dbReference type="Proteomes" id="UP000051863"/>
    </source>
</evidence>
<name>A0A0R0CN32_9GAMM</name>
<sequence>MSATSVAAEGNPVEQRRRQKQQQKPEQEQLQELPLPNPPLHFVQGRELEQKQKQKQKQGCNFPALPAASGKFESEMLLRSPVQSLKVFSR</sequence>
<evidence type="ECO:0000313" key="2">
    <source>
        <dbReference type="EMBL" id="KRG71433.1"/>
    </source>
</evidence>
<dbReference type="RefSeq" id="WP_057626748.1">
    <property type="nucleotide sequence ID" value="NZ_LDJJ01000008.1"/>
</dbReference>
<organism evidence="2 3">
    <name type="scientific">Stenotrophomonas terrae</name>
    <dbReference type="NCBI Taxonomy" id="405446"/>
    <lineage>
        <taxon>Bacteria</taxon>
        <taxon>Pseudomonadati</taxon>
        <taxon>Pseudomonadota</taxon>
        <taxon>Gammaproteobacteria</taxon>
        <taxon>Lysobacterales</taxon>
        <taxon>Lysobacteraceae</taxon>
        <taxon>Stenotrophomonas</taxon>
    </lineage>
</organism>
<protein>
    <submittedName>
        <fullName evidence="2">Uncharacterized protein</fullName>
    </submittedName>
</protein>
<dbReference type="PATRIC" id="fig|405446.3.peg.3633"/>
<dbReference type="Proteomes" id="UP000051863">
    <property type="component" value="Unassembled WGS sequence"/>
</dbReference>
<accession>A0A0R0CN32</accession>
<dbReference type="EMBL" id="LDJJ01000008">
    <property type="protein sequence ID" value="KRG71433.1"/>
    <property type="molecule type" value="Genomic_DNA"/>
</dbReference>
<feature type="region of interest" description="Disordered" evidence="1">
    <location>
        <begin position="1"/>
        <end position="70"/>
    </location>
</feature>
<proteinExistence type="predicted"/>
<feature type="compositionally biased region" description="Low complexity" evidence="1">
    <location>
        <begin position="22"/>
        <end position="34"/>
    </location>
</feature>
<gene>
    <name evidence="2" type="ORF">ABB27_03035</name>
</gene>
<keyword evidence="3" id="KW-1185">Reference proteome</keyword>